<name>A0ABV7XJI8_9GAMM</name>
<dbReference type="Pfam" id="PF03135">
    <property type="entry name" value="CagE_TrbE_VirB"/>
    <property type="match status" value="1"/>
</dbReference>
<dbReference type="EMBL" id="JBHRYA010000002">
    <property type="protein sequence ID" value="MFC3715147.1"/>
    <property type="molecule type" value="Genomic_DNA"/>
</dbReference>
<evidence type="ECO:0000313" key="5">
    <source>
        <dbReference type="EMBL" id="MFC3715147.1"/>
    </source>
</evidence>
<feature type="domain" description="CagE TrbE VirB component of type IV transporter system central" evidence="4">
    <location>
        <begin position="177"/>
        <end position="380"/>
    </location>
</feature>
<comment type="caution">
    <text evidence="5">The sequence shown here is derived from an EMBL/GenBank/DDBJ whole genome shotgun (WGS) entry which is preliminary data.</text>
</comment>
<evidence type="ECO:0000313" key="6">
    <source>
        <dbReference type="Proteomes" id="UP001595705"/>
    </source>
</evidence>
<sequence length="807" mass="90334">MALALKQSQANATRPVGEWVPYTRHSTEFNVRTDKGDVLTVFKVAGAAHEAADSDDLQAWHEGLAGMMRNLADGQVAFYSHVVRRPRNEYPAGRFEDDFAGRLNEAYKAKVSDASLMVNELYFTVLLRKRTGIAGWMQGGGKKTMQEQIEAMADADAKLDELSDTVMSSMGRYEPRRLGVYERDGGLYSEVLEFLGLLVNGEWQRMPLVKGRLSYVMTTSRLSFGAEQIEVRTPTDRLFGKMLAINEYLTERTETGHLNNLLTLPFPFVMTQSFACLGKLEAQKAMKKQETLLRNAEDPAESQINAIMVAQDDLASNRIVAGEHHQSILLLAEDTKTLNDRVGMARAALAEDGFLVVVEDDCNEAAYWAQLPGNFEVRPRPAMITSRNLVGFNSFHNYPIGRMAGNQWGPAITLLKTSSGTPFYFNFHLPPKGKRAADEEAVDDRVAGHTLMLGPTGAGKTVIQTFMLAQAEKYKPTVFTFDKDQGQEIFVKAMGGKYLTLQNGQPSGFNPCAMEDTPENRVFLEQLVKRCVRGDDPSFVFSPGREREITEAVKGIYGAVPFDQRRFSTLLQFFDPTDPDGVYARFRKWCQGGALGWLMDNPTDEISLTGTRHFGFDVTAFLDNDETRTATVMYLFHRMEQLIDGRRFILNMDEFWKMLLDPYFEKKALDAVKTYRKRNAIALFGTQSPGDVLSSSISQALIEQCVTQLYLPNPKAAKKDYIDGFKLTHREYEIVKDEMPEQGIRGFLFKQGTASTVCELNLRGFDDELAVLSGTAASVEIANRAIALAGEAPDAWLPVFHKLRSEQ</sequence>
<keyword evidence="2" id="KW-0547">Nucleotide-binding</keyword>
<dbReference type="NCBIfam" id="TIGR00929">
    <property type="entry name" value="VirB4_CagE"/>
    <property type="match status" value="1"/>
</dbReference>
<evidence type="ECO:0000256" key="3">
    <source>
        <dbReference type="ARBA" id="ARBA00022840"/>
    </source>
</evidence>
<dbReference type="InterPro" id="IPR004346">
    <property type="entry name" value="CagE_TrbE_VirB"/>
</dbReference>
<dbReference type="Proteomes" id="UP001595705">
    <property type="component" value="Unassembled WGS sequence"/>
</dbReference>
<dbReference type="Gene3D" id="3.40.50.300">
    <property type="entry name" value="P-loop containing nucleotide triphosphate hydrolases"/>
    <property type="match status" value="1"/>
</dbReference>
<dbReference type="SUPFAM" id="SSF52540">
    <property type="entry name" value="P-loop containing nucleoside triphosphate hydrolases"/>
    <property type="match status" value="1"/>
</dbReference>
<keyword evidence="3" id="KW-0067">ATP-binding</keyword>
<organism evidence="5 6">
    <name type="scientific">Luteimonas soli</name>
    <dbReference type="NCBI Taxonomy" id="1648966"/>
    <lineage>
        <taxon>Bacteria</taxon>
        <taxon>Pseudomonadati</taxon>
        <taxon>Pseudomonadota</taxon>
        <taxon>Gammaproteobacteria</taxon>
        <taxon>Lysobacterales</taxon>
        <taxon>Lysobacteraceae</taxon>
        <taxon>Luteimonas</taxon>
    </lineage>
</organism>
<protein>
    <submittedName>
        <fullName evidence="5">VirB4 family type IV secretion/conjugal transfer ATPase</fullName>
    </submittedName>
</protein>
<dbReference type="InterPro" id="IPR051162">
    <property type="entry name" value="T4SS_component"/>
</dbReference>
<dbReference type="InterPro" id="IPR018145">
    <property type="entry name" value="CagE_TrbE_VirB_cntrl_dom"/>
</dbReference>
<evidence type="ECO:0000256" key="1">
    <source>
        <dbReference type="ARBA" id="ARBA00006512"/>
    </source>
</evidence>
<dbReference type="PANTHER" id="PTHR30121:SF12">
    <property type="entry name" value="TYPE IV SECRETION SYSTEM PROTEIN CAGE"/>
    <property type="match status" value="1"/>
</dbReference>
<dbReference type="InterPro" id="IPR027417">
    <property type="entry name" value="P-loop_NTPase"/>
</dbReference>
<comment type="similarity">
    <text evidence="1">Belongs to the TrbE/VirB4 family.</text>
</comment>
<dbReference type="PANTHER" id="PTHR30121">
    <property type="entry name" value="UNCHARACTERIZED PROTEIN YJGR-RELATED"/>
    <property type="match status" value="1"/>
</dbReference>
<keyword evidence="6" id="KW-1185">Reference proteome</keyword>
<proteinExistence type="inferred from homology"/>
<evidence type="ECO:0000256" key="2">
    <source>
        <dbReference type="ARBA" id="ARBA00022741"/>
    </source>
</evidence>
<evidence type="ECO:0000259" key="4">
    <source>
        <dbReference type="Pfam" id="PF03135"/>
    </source>
</evidence>
<dbReference type="RefSeq" id="WP_386742248.1">
    <property type="nucleotide sequence ID" value="NZ_JBHRYA010000002.1"/>
</dbReference>
<reference evidence="6" key="1">
    <citation type="journal article" date="2019" name="Int. J. Syst. Evol. Microbiol.">
        <title>The Global Catalogue of Microorganisms (GCM) 10K type strain sequencing project: providing services to taxonomists for standard genome sequencing and annotation.</title>
        <authorList>
            <consortium name="The Broad Institute Genomics Platform"/>
            <consortium name="The Broad Institute Genome Sequencing Center for Infectious Disease"/>
            <person name="Wu L."/>
            <person name="Ma J."/>
        </authorList>
    </citation>
    <scope>NUCLEOTIDE SEQUENCE [LARGE SCALE GENOMIC DNA]</scope>
    <source>
        <strain evidence="6">KCTC 42441</strain>
    </source>
</reference>
<gene>
    <name evidence="5" type="ORF">ACFONC_03155</name>
</gene>
<accession>A0ABV7XJI8</accession>